<evidence type="ECO:0000313" key="2">
    <source>
        <dbReference type="Proteomes" id="UP000326354"/>
    </source>
</evidence>
<organism evidence="1 2">
    <name type="scientific">Uabimicrobium amorphum</name>
    <dbReference type="NCBI Taxonomy" id="2596890"/>
    <lineage>
        <taxon>Bacteria</taxon>
        <taxon>Pseudomonadati</taxon>
        <taxon>Planctomycetota</taxon>
        <taxon>Candidatus Uabimicrobiia</taxon>
        <taxon>Candidatus Uabimicrobiales</taxon>
        <taxon>Candidatus Uabimicrobiaceae</taxon>
        <taxon>Candidatus Uabimicrobium</taxon>
    </lineage>
</organism>
<proteinExistence type="predicted"/>
<sequence length="237" mass="27609">MLEKFQKNLTLYKMAFHSKMLLDRYPSLYINTLKFHRRGKESYHDVVNNNTDLVIDGYPRSANSFALAAFRLAQTTDYKVATHVHTSSQIAIACRSDIPTLVLIRPPRDAVVSHKSLSLEVNNGDLHVKNIPLSLYLKAYIQFYTLIYPYRDKFVLGKFEQVTSNFSVVIEEINHKFNTKFAVFDHNAQNVEKIFNSSGFHLSPSKKRNSYKKDVYKELDRFPKLLEKAQQVYDQYL</sequence>
<keyword evidence="2" id="KW-1185">Reference proteome</keyword>
<evidence type="ECO:0008006" key="3">
    <source>
        <dbReference type="Google" id="ProtNLM"/>
    </source>
</evidence>
<dbReference type="EMBL" id="AP019860">
    <property type="protein sequence ID" value="BBM85316.1"/>
    <property type="molecule type" value="Genomic_DNA"/>
</dbReference>
<dbReference type="InterPro" id="IPR027417">
    <property type="entry name" value="P-loop_NTPase"/>
</dbReference>
<reference evidence="1 2" key="1">
    <citation type="submission" date="2019-08" db="EMBL/GenBank/DDBJ databases">
        <title>Complete genome sequence of Candidatus Uab amorphum.</title>
        <authorList>
            <person name="Shiratori T."/>
            <person name="Suzuki S."/>
            <person name="Kakizawa Y."/>
            <person name="Ishida K."/>
        </authorList>
    </citation>
    <scope>NUCLEOTIDE SEQUENCE [LARGE SCALE GENOMIC DNA]</scope>
    <source>
        <strain evidence="1 2">SRT547</strain>
    </source>
</reference>
<dbReference type="OrthoDB" id="287064at2"/>
<dbReference type="KEGG" id="uam:UABAM_03682"/>
<accession>A0A5S9IPN9</accession>
<dbReference type="RefSeq" id="WP_151969426.1">
    <property type="nucleotide sequence ID" value="NZ_AP019860.1"/>
</dbReference>
<name>A0A5S9IPN9_UABAM</name>
<dbReference type="SUPFAM" id="SSF52540">
    <property type="entry name" value="P-loop containing nucleoside triphosphate hydrolases"/>
    <property type="match status" value="1"/>
</dbReference>
<protein>
    <recommendedName>
        <fullName evidence="3">Sulfotransferase domain-containing protein</fullName>
    </recommendedName>
</protein>
<evidence type="ECO:0000313" key="1">
    <source>
        <dbReference type="EMBL" id="BBM85316.1"/>
    </source>
</evidence>
<dbReference type="Proteomes" id="UP000326354">
    <property type="component" value="Chromosome"/>
</dbReference>
<gene>
    <name evidence="1" type="ORF">UABAM_03682</name>
</gene>
<dbReference type="AlphaFoldDB" id="A0A5S9IPN9"/>